<dbReference type="InterPro" id="IPR050778">
    <property type="entry name" value="Cueball_EGF_LRP_Nidogen"/>
</dbReference>
<dbReference type="InterPro" id="IPR011042">
    <property type="entry name" value="6-blade_b-propeller_TolB-like"/>
</dbReference>
<dbReference type="Pfam" id="PF13205">
    <property type="entry name" value="Big_5"/>
    <property type="match status" value="1"/>
</dbReference>
<dbReference type="RefSeq" id="WP_194704196.1">
    <property type="nucleotide sequence ID" value="NZ_JADKNH010000025.1"/>
</dbReference>
<dbReference type="EMBL" id="JADKNH010000025">
    <property type="protein sequence ID" value="MBF4695960.1"/>
    <property type="molecule type" value="Genomic_DNA"/>
</dbReference>
<proteinExistence type="predicted"/>
<dbReference type="InterPro" id="IPR000033">
    <property type="entry name" value="LDLR_classB_rpt"/>
</dbReference>
<protein>
    <submittedName>
        <fullName evidence="4">VCBS repeat-containing protein</fullName>
    </submittedName>
</protein>
<name>A0ABR9ZZT7_9FIRM</name>
<dbReference type="SUPFAM" id="SSF63825">
    <property type="entry name" value="YWTD domain"/>
    <property type="match status" value="1"/>
</dbReference>
<evidence type="ECO:0000313" key="4">
    <source>
        <dbReference type="EMBL" id="MBF4695960.1"/>
    </source>
</evidence>
<comment type="caution">
    <text evidence="4">The sequence shown here is derived from an EMBL/GenBank/DDBJ whole genome shotgun (WGS) entry which is preliminary data.</text>
</comment>
<dbReference type="Pfam" id="PF13517">
    <property type="entry name" value="FG-GAP_3"/>
    <property type="match status" value="3"/>
</dbReference>
<feature type="domain" description="Prolow-density lipoprotein receptor-related protein 1-like beta-propeller" evidence="3">
    <location>
        <begin position="552"/>
        <end position="719"/>
    </location>
</feature>
<evidence type="ECO:0000256" key="1">
    <source>
        <dbReference type="ARBA" id="ARBA00022729"/>
    </source>
</evidence>
<keyword evidence="1" id="KW-0732">Signal</keyword>
<evidence type="ECO:0000259" key="3">
    <source>
        <dbReference type="Pfam" id="PF16472"/>
    </source>
</evidence>
<reference evidence="4 5" key="1">
    <citation type="submission" date="2020-11" db="EMBL/GenBank/DDBJ databases">
        <title>Fusibacter basophilias sp. nov.</title>
        <authorList>
            <person name="Qiu D."/>
        </authorList>
    </citation>
    <scope>NUCLEOTIDE SEQUENCE [LARGE SCALE GENOMIC DNA]</scope>
    <source>
        <strain evidence="4 5">Q10-2</strain>
    </source>
</reference>
<dbReference type="InterPro" id="IPR032485">
    <property type="entry name" value="LRP1-like_beta_prop"/>
</dbReference>
<dbReference type="Gene3D" id="2.120.10.30">
    <property type="entry name" value="TolB, C-terminal domain"/>
    <property type="match status" value="3"/>
</dbReference>
<accession>A0ABR9ZZT7</accession>
<dbReference type="SUPFAM" id="SSF69318">
    <property type="entry name" value="Integrin alpha N-terminal domain"/>
    <property type="match status" value="1"/>
</dbReference>
<gene>
    <name evidence="4" type="ORF">ISU02_22915</name>
</gene>
<dbReference type="InterPro" id="IPR028994">
    <property type="entry name" value="Integrin_alpha_N"/>
</dbReference>
<dbReference type="Proteomes" id="UP000614200">
    <property type="component" value="Unassembled WGS sequence"/>
</dbReference>
<dbReference type="PANTHER" id="PTHR46513:SF13">
    <property type="entry name" value="EGF-LIKE DOMAIN-CONTAINING PROTEIN"/>
    <property type="match status" value="1"/>
</dbReference>
<dbReference type="InterPro" id="IPR032812">
    <property type="entry name" value="SbsA_Ig"/>
</dbReference>
<evidence type="ECO:0000259" key="2">
    <source>
        <dbReference type="Pfam" id="PF13205"/>
    </source>
</evidence>
<evidence type="ECO:0000313" key="5">
    <source>
        <dbReference type="Proteomes" id="UP000614200"/>
    </source>
</evidence>
<dbReference type="SMART" id="SM00135">
    <property type="entry name" value="LY"/>
    <property type="match status" value="5"/>
</dbReference>
<dbReference type="PANTHER" id="PTHR46513">
    <property type="entry name" value="VITELLOGENIN RECEPTOR-LIKE PROTEIN-RELATED-RELATED"/>
    <property type="match status" value="1"/>
</dbReference>
<feature type="non-terminal residue" evidence="4">
    <location>
        <position position="1993"/>
    </location>
</feature>
<sequence>MNFRLKKTKKILVIMLITVMIFPYSFSGISKAESVGGIEYVAGTNPISTAGATVDDGTTRYLINIDYDSDGDEDFIAYNGSQYAFYKNDGAGLFIEVEPNVTLPIKNAEDYLVADFDNDGDEDIYAVGGYFRNNGDGTFTSVPNPVSTAGATVDDGTKRYIVNIDYDSDGDEDFIAYNGSKYVFYKNDGSGSFAEITPNVTLPIKNAEDYLVADFDNDGDEDIYAVGGYFRNNGDGTFTSVPNPVSTAGATVDNGTTRYIVDIDYDSDGDEDFIAYNGSKYIFYKNDGSGSFAEVEPNVTLPLKNAITYLIADFDNDGDEDIYAPGGYFTQNGTASNTNNRPPKLTLTSPTDDATNFPIGGDIILDFDEPILSAGTGKISIYKSDDDSLIESIEGTNEKVSGVNSNSIVIKPSVTLEGETAYYIKVEPKAFFDEDGMTFAGILDKTTLNFVTKVSSSPEDLINKIYFTESSSGHYRVARTDLDGTNLEQIYYTDTGNPASVAVDSEASKIFFSDPKDGIAKIYSLDLDGSNLQVILSNVYADDIAVDAVNSKIYFTESKTVSSVDRYRVCRIDLDGTNLETLYDSPTGTPKSVAVDPVAGKIYFSDPHTSVKKIYSANLDGSNPQAIISDVYANDIAVDPINDKIYFTEGENSHYRVVRTDLEGSNLEIIYESDYGMPQGVTVNPTASKIYFSDPSINVKKIYSANLDGTSVTEIVTNMYANDVAFPFVESSNTSPTAANFTVSSGLFQDATYTFGTADFGYSDGNSDVLDHLRITAVPASGTLYVDANDNDLYDSGEAILNGATISKTDLDAGNLQYITDNRADTSFTFDVNDGTSYSDTTYTATLNISAAATVSTQAVTSITSTTATGHGNITDLGKPNPTAYGVCWNTTGSPTISADKTDEGGATATGAFTTSMTGLSANTKYYVKAYVTNAVGTRYGEEVVFSTDTTAPVLTAGTVNRTSDTAGSVKFTSDEAGNYYYEVVASGDPEPTIDTSGSGTVCSQGEITITNPVGLTAGAKSIYIKVKDSADNVSNVLKIDIPAYVAPDTTAPVLTAGAVNRTSDTAGSVKFTSDEAGNYYYEVVASGDPAPTVDTSGVGTACTTSETTIDLSGLTAGTKSIYIKVKDSADNVSNVLKIDIPAYVAPDTTAPVLTAGAVNRTSDTAGSVKFTSDESGNYYYEVVASGDPEPTIDTSGSGTVCSQGEITITNPVGLTVGAKSIYIKVKDSADNVSNVLKIDIPAYVAPDTTAPVLTAGTVNRTSDTAGSVKFTSDEAGNYYYEVVASGDPEPTIDTSGSGTVCSQGEITITNPVGLTAGAKSIYIKVKDSADNVSNVLKIDIPAYVAPDTTAPVLTAGTVNRTSDTAGSVKFTSDEAGNYYYEVVASGDPEPTIDTSGSGTVCSQGEITITNPVGLTAGAKSIYIKVKDSADNVSNVLKIDIPAYVAPDTTAPVLTAGTVSRTSDTAGSVKFTSDEAGNYYYEVVASGDPEPTIDTSGVGTACTTSETTIDLSGLTAGAKSIYIKVKDSADNVSNVLKIDIPAYVAPDTTAPVLTAGTVNRTSDTAGSVKFTSDEAGNYYYEVVASGDPEPTIDTSGVGTACTTSETTIDLSGLTAGAKSIYIKVKDSADNVSNVLKIDIPAYVAPDTTAPVLTAGAVNRTSDTAGSVKFTSDEAGNYYYEVVASGDPEPTIDTSGVGTACTTSETTIDLSGLTAGAKSIYIKVKDSADNVSNVLKIDIPAYVAPDTTAPVLTAGAVNRTSDTAGSVKFTSDEAGNYYYEVVASGDPEPTIDTSGVGTACTTSETTIDLSGLTAGAKSIYIKVKDSADNVSNVLKIDIPAYVAPDTTAPVLTAGTVNRTSDTAGSVKFTSDEAGNYYYEVVASGDPEPTIDTSGVGTACTTSETTIDLSGLTAGAKSIYIKVKDSADNVSNVLKIDIPAYVAPDTTAPVLTAGTVNRTSDAAVTVKFTSNESGRYYYKVVASGDPEPTIDTSGS</sequence>
<dbReference type="SUPFAM" id="SSF63829">
    <property type="entry name" value="Calcium-dependent phosphotriesterase"/>
    <property type="match status" value="1"/>
</dbReference>
<dbReference type="Pfam" id="PF16472">
    <property type="entry name" value="DUF5050"/>
    <property type="match status" value="1"/>
</dbReference>
<feature type="domain" description="SbsA Ig-like" evidence="2">
    <location>
        <begin position="340"/>
        <end position="450"/>
    </location>
</feature>
<keyword evidence="5" id="KW-1185">Reference proteome</keyword>
<organism evidence="4 5">
    <name type="scientific">Fusibacter ferrireducens</name>
    <dbReference type="NCBI Taxonomy" id="2785058"/>
    <lineage>
        <taxon>Bacteria</taxon>
        <taxon>Bacillati</taxon>
        <taxon>Bacillota</taxon>
        <taxon>Clostridia</taxon>
        <taxon>Eubacteriales</taxon>
        <taxon>Eubacteriales Family XII. Incertae Sedis</taxon>
        <taxon>Fusibacter</taxon>
    </lineage>
</organism>
<dbReference type="InterPro" id="IPR013517">
    <property type="entry name" value="FG-GAP"/>
</dbReference>